<evidence type="ECO:0000313" key="2">
    <source>
        <dbReference type="EMBL" id="KAL1868898.1"/>
    </source>
</evidence>
<proteinExistence type="predicted"/>
<sequence>MTFELAKVLIKGLCATVYQLQFVEITDAVRLEYTADSTFILKVVIEQAQIVWYLHLNKWSDAGKKLTNVLTTGQPIARAVLGPHERDQFPGPRAWEFWLCPRLGTAGGMSFSNNLGGVSAGCKYKHEMARVLSPSRDASASMDGSAPGGLEAQVDDELSTVPHQEDQQRDRPMAEEEAAQAAEAARRKAELQVALQIAAEKAKAAIP</sequence>
<gene>
    <name evidence="2" type="ORF">Daus18300_005734</name>
</gene>
<reference evidence="2 3" key="1">
    <citation type="journal article" date="2024" name="IMA Fungus">
        <title>IMA Genome - F19 : A genome assembly and annotation guide to empower mycologists, including annotated draft genome sequences of Ceratocystis pirilliformis, Diaporthe australafricana, Fusarium ophioides, Paecilomyces lecythidis, and Sporothrix stenoceras.</title>
        <authorList>
            <person name="Aylward J."/>
            <person name="Wilson A.M."/>
            <person name="Visagie C.M."/>
            <person name="Spraker J."/>
            <person name="Barnes I."/>
            <person name="Buitendag C."/>
            <person name="Ceriani C."/>
            <person name="Del Mar Angel L."/>
            <person name="du Plessis D."/>
            <person name="Fuchs T."/>
            <person name="Gasser K."/>
            <person name="Kramer D."/>
            <person name="Li W."/>
            <person name="Munsamy K."/>
            <person name="Piso A."/>
            <person name="Price J.L."/>
            <person name="Sonnekus B."/>
            <person name="Thomas C."/>
            <person name="van der Nest A."/>
            <person name="van Dijk A."/>
            <person name="van Heerden A."/>
            <person name="van Vuuren N."/>
            <person name="Yilmaz N."/>
            <person name="Duong T.A."/>
            <person name="van der Merwe N.A."/>
            <person name="Wingfield M.J."/>
            <person name="Wingfield B.D."/>
        </authorList>
    </citation>
    <scope>NUCLEOTIDE SEQUENCE [LARGE SCALE GENOMIC DNA]</scope>
    <source>
        <strain evidence="2 3">CMW 18300</strain>
    </source>
</reference>
<feature type="region of interest" description="Disordered" evidence="1">
    <location>
        <begin position="134"/>
        <end position="186"/>
    </location>
</feature>
<evidence type="ECO:0000313" key="3">
    <source>
        <dbReference type="Proteomes" id="UP001583177"/>
    </source>
</evidence>
<evidence type="ECO:0000256" key="1">
    <source>
        <dbReference type="SAM" id="MobiDB-lite"/>
    </source>
</evidence>
<dbReference type="Proteomes" id="UP001583177">
    <property type="component" value="Unassembled WGS sequence"/>
</dbReference>
<keyword evidence="3" id="KW-1185">Reference proteome</keyword>
<dbReference type="EMBL" id="JAWRVE010000043">
    <property type="protein sequence ID" value="KAL1868898.1"/>
    <property type="molecule type" value="Genomic_DNA"/>
</dbReference>
<accession>A0ABR3WZ51</accession>
<comment type="caution">
    <text evidence="2">The sequence shown here is derived from an EMBL/GenBank/DDBJ whole genome shotgun (WGS) entry which is preliminary data.</text>
</comment>
<name>A0ABR3WZ51_9PEZI</name>
<protein>
    <submittedName>
        <fullName evidence="2">Uncharacterized protein</fullName>
    </submittedName>
</protein>
<organism evidence="2 3">
    <name type="scientific">Diaporthe australafricana</name>
    <dbReference type="NCBI Taxonomy" id="127596"/>
    <lineage>
        <taxon>Eukaryota</taxon>
        <taxon>Fungi</taxon>
        <taxon>Dikarya</taxon>
        <taxon>Ascomycota</taxon>
        <taxon>Pezizomycotina</taxon>
        <taxon>Sordariomycetes</taxon>
        <taxon>Sordariomycetidae</taxon>
        <taxon>Diaporthales</taxon>
        <taxon>Diaporthaceae</taxon>
        <taxon>Diaporthe</taxon>
    </lineage>
</organism>
<feature type="compositionally biased region" description="Basic and acidic residues" evidence="1">
    <location>
        <begin position="163"/>
        <end position="174"/>
    </location>
</feature>